<keyword evidence="3" id="KW-0645">Protease</keyword>
<feature type="domain" description="CAAX prenyl protease 2/Lysostaphin resistance protein A-like" evidence="2">
    <location>
        <begin position="142"/>
        <end position="243"/>
    </location>
</feature>
<accession>A0A2P8GCC6</accession>
<evidence type="ECO:0000259" key="2">
    <source>
        <dbReference type="Pfam" id="PF02517"/>
    </source>
</evidence>
<evidence type="ECO:0000313" key="4">
    <source>
        <dbReference type="Proteomes" id="UP000241964"/>
    </source>
</evidence>
<evidence type="ECO:0000256" key="1">
    <source>
        <dbReference type="SAM" id="Phobius"/>
    </source>
</evidence>
<name>A0A2P8GCC6_9BACT</name>
<proteinExistence type="predicted"/>
<dbReference type="EMBL" id="PYAS01000003">
    <property type="protein sequence ID" value="PSL31597.1"/>
    <property type="molecule type" value="Genomic_DNA"/>
</dbReference>
<dbReference type="RefSeq" id="WP_106594910.1">
    <property type="nucleotide sequence ID" value="NZ_PYAS01000003.1"/>
</dbReference>
<dbReference type="PANTHER" id="PTHR35797">
    <property type="entry name" value="PROTEASE-RELATED"/>
    <property type="match status" value="1"/>
</dbReference>
<dbReference type="GO" id="GO:0080120">
    <property type="term" value="P:CAAX-box protein maturation"/>
    <property type="evidence" value="ECO:0007669"/>
    <property type="project" value="UniProtKB-ARBA"/>
</dbReference>
<dbReference type="InterPro" id="IPR042150">
    <property type="entry name" value="MmRce1-like"/>
</dbReference>
<comment type="caution">
    <text evidence="3">The sequence shown here is derived from an EMBL/GenBank/DDBJ whole genome shotgun (WGS) entry which is preliminary data.</text>
</comment>
<feature type="transmembrane region" description="Helical" evidence="1">
    <location>
        <begin position="98"/>
        <end position="119"/>
    </location>
</feature>
<dbReference type="Pfam" id="PF02517">
    <property type="entry name" value="Rce1-like"/>
    <property type="match status" value="1"/>
</dbReference>
<dbReference type="GO" id="GO:0006508">
    <property type="term" value="P:proteolysis"/>
    <property type="evidence" value="ECO:0007669"/>
    <property type="project" value="UniProtKB-KW"/>
</dbReference>
<sequence length="279" mass="30992">MPDTSQYSLSKTRGPANAGHQALLVYILTTFAFSWSFWAPLAIEALFKFKTWHFPGQFFFASFGPLAGGIAASYYLGGSSAVSSWLSSIFCFRFRRELVYLTGAMLMAYLTVAVITTWIVTGEISSLCHLGQTQKLPRMPPIAVLCIWMLTFGLGEESGWRGWLFPTLLRKNSAIRAAGILTAIWMLWHLPAFTFNKNYQEMGWGIIGWVISLFFGAILLGWLFQKSGSIVPLIVWHGAFDLITASDYLPAEVPMAVSAVVVLQGIYLARKAVHRSPCP</sequence>
<dbReference type="Proteomes" id="UP000241964">
    <property type="component" value="Unassembled WGS sequence"/>
</dbReference>
<dbReference type="PANTHER" id="PTHR35797:SF1">
    <property type="entry name" value="PROTEASE"/>
    <property type="match status" value="1"/>
</dbReference>
<organism evidence="3 4">
    <name type="scientific">Dyadobacter jiangsuensis</name>
    <dbReference type="NCBI Taxonomy" id="1591085"/>
    <lineage>
        <taxon>Bacteria</taxon>
        <taxon>Pseudomonadati</taxon>
        <taxon>Bacteroidota</taxon>
        <taxon>Cytophagia</taxon>
        <taxon>Cytophagales</taxon>
        <taxon>Spirosomataceae</taxon>
        <taxon>Dyadobacter</taxon>
    </lineage>
</organism>
<feature type="transmembrane region" description="Helical" evidence="1">
    <location>
        <begin position="58"/>
        <end position="77"/>
    </location>
</feature>
<keyword evidence="3" id="KW-0378">Hydrolase</keyword>
<dbReference type="GO" id="GO:0004175">
    <property type="term" value="F:endopeptidase activity"/>
    <property type="evidence" value="ECO:0007669"/>
    <property type="project" value="UniProtKB-ARBA"/>
</dbReference>
<feature type="transmembrane region" description="Helical" evidence="1">
    <location>
        <begin position="21"/>
        <end position="38"/>
    </location>
</feature>
<feature type="transmembrane region" description="Helical" evidence="1">
    <location>
        <begin position="206"/>
        <end position="224"/>
    </location>
</feature>
<dbReference type="OrthoDB" id="9777755at2"/>
<evidence type="ECO:0000313" key="3">
    <source>
        <dbReference type="EMBL" id="PSL31597.1"/>
    </source>
</evidence>
<keyword evidence="1" id="KW-1133">Transmembrane helix</keyword>
<keyword evidence="1" id="KW-0472">Membrane</keyword>
<gene>
    <name evidence="3" type="ORF">CLV60_103463</name>
</gene>
<feature type="transmembrane region" description="Helical" evidence="1">
    <location>
        <begin position="175"/>
        <end position="194"/>
    </location>
</feature>
<keyword evidence="4" id="KW-1185">Reference proteome</keyword>
<dbReference type="InterPro" id="IPR003675">
    <property type="entry name" value="Rce1/LyrA-like_dom"/>
</dbReference>
<reference evidence="3 4" key="1">
    <citation type="submission" date="2018-03" db="EMBL/GenBank/DDBJ databases">
        <title>Genomic Encyclopedia of Archaeal and Bacterial Type Strains, Phase II (KMG-II): from individual species to whole genera.</title>
        <authorList>
            <person name="Goeker M."/>
        </authorList>
    </citation>
    <scope>NUCLEOTIDE SEQUENCE [LARGE SCALE GENOMIC DNA]</scope>
    <source>
        <strain evidence="3 4">DSM 29057</strain>
    </source>
</reference>
<protein>
    <submittedName>
        <fullName evidence="3">CAAX prenyl protease-like protein</fullName>
    </submittedName>
</protein>
<keyword evidence="1" id="KW-0812">Transmembrane</keyword>
<dbReference type="AlphaFoldDB" id="A0A2P8GCC6"/>